<gene>
    <name evidence="13" type="ORF">AJ85_12610</name>
    <name evidence="12" type="ORF">BALCAV_0210105</name>
</gene>
<dbReference type="PROSITE" id="PS50893">
    <property type="entry name" value="ABC_TRANSPORTER_2"/>
    <property type="match status" value="1"/>
</dbReference>
<dbReference type="SUPFAM" id="SSF90123">
    <property type="entry name" value="ABC transporter transmembrane region"/>
    <property type="match status" value="1"/>
</dbReference>
<dbReference type="PANTHER" id="PTHR43394:SF1">
    <property type="entry name" value="ATP-BINDING CASSETTE SUB-FAMILY B MEMBER 10, MITOCHONDRIAL"/>
    <property type="match status" value="1"/>
</dbReference>
<feature type="domain" description="ABC transporter" evidence="10">
    <location>
        <begin position="337"/>
        <end position="572"/>
    </location>
</feature>
<feature type="transmembrane region" description="Helical" evidence="9">
    <location>
        <begin position="127"/>
        <end position="153"/>
    </location>
</feature>
<dbReference type="FunFam" id="3.40.50.300:FF:000221">
    <property type="entry name" value="Multidrug ABC transporter ATP-binding protein"/>
    <property type="match status" value="1"/>
</dbReference>
<evidence type="ECO:0000256" key="3">
    <source>
        <dbReference type="ARBA" id="ARBA00022475"/>
    </source>
</evidence>
<feature type="transmembrane region" description="Helical" evidence="9">
    <location>
        <begin position="248"/>
        <end position="269"/>
    </location>
</feature>
<dbReference type="InterPro" id="IPR036640">
    <property type="entry name" value="ABC1_TM_sf"/>
</dbReference>
<protein>
    <submittedName>
        <fullName evidence="12">Multidrug ABC transporter ATP-binding protein</fullName>
    </submittedName>
</protein>
<dbReference type="Proteomes" id="UP000002754">
    <property type="component" value="Unassembled WGS sequence"/>
</dbReference>
<evidence type="ECO:0000256" key="6">
    <source>
        <dbReference type="ARBA" id="ARBA00022840"/>
    </source>
</evidence>
<comment type="subcellular location">
    <subcellularLocation>
        <location evidence="1">Cell membrane</location>
        <topology evidence="1">Multi-pass membrane protein</topology>
    </subcellularLocation>
</comment>
<keyword evidence="6 12" id="KW-0067">ATP-binding</keyword>
<dbReference type="CDD" id="cd18541">
    <property type="entry name" value="ABC_6TM_TmrB_like"/>
    <property type="match status" value="1"/>
</dbReference>
<dbReference type="SUPFAM" id="SSF52540">
    <property type="entry name" value="P-loop containing nucleoside triphosphate hydrolases"/>
    <property type="match status" value="1"/>
</dbReference>
<dbReference type="Gene3D" id="1.20.1560.10">
    <property type="entry name" value="ABC transporter type 1, transmembrane domain"/>
    <property type="match status" value="1"/>
</dbReference>
<dbReference type="PANTHER" id="PTHR43394">
    <property type="entry name" value="ATP-DEPENDENT PERMEASE MDL1, MITOCHONDRIAL"/>
    <property type="match status" value="1"/>
</dbReference>
<dbReference type="EMBL" id="JALP01000171">
    <property type="protein sequence ID" value="THG90142.1"/>
    <property type="molecule type" value="Genomic_DNA"/>
</dbReference>
<dbReference type="GO" id="GO:0015421">
    <property type="term" value="F:ABC-type oligopeptide transporter activity"/>
    <property type="evidence" value="ECO:0007669"/>
    <property type="project" value="TreeGrafter"/>
</dbReference>
<accession>A0A094WKP1</accession>
<dbReference type="InterPro" id="IPR039421">
    <property type="entry name" value="Type_1_exporter"/>
</dbReference>
<feature type="transmembrane region" description="Helical" evidence="9">
    <location>
        <begin position="21"/>
        <end position="44"/>
    </location>
</feature>
<dbReference type="EMBL" id="ALPT02000029">
    <property type="protein sequence ID" value="KGA97426.1"/>
    <property type="molecule type" value="Genomic_DNA"/>
</dbReference>
<dbReference type="PROSITE" id="PS00211">
    <property type="entry name" value="ABC_TRANSPORTER_1"/>
    <property type="match status" value="1"/>
</dbReference>
<reference evidence="13 15" key="2">
    <citation type="submission" date="2014-01" db="EMBL/GenBank/DDBJ databases">
        <title>Draft genome sequencing of Bacillus alcalophilus CGMCC 1.3604.</title>
        <authorList>
            <person name="Yang J."/>
            <person name="Diao L."/>
            <person name="Yang S."/>
        </authorList>
    </citation>
    <scope>NUCLEOTIDE SEQUENCE [LARGE SCALE GENOMIC DNA]</scope>
    <source>
        <strain evidence="13 15">CGMCC 1.3604</strain>
    </source>
</reference>
<dbReference type="STRING" id="1218173.BALCAV_0210105"/>
<dbReference type="InterPro" id="IPR003439">
    <property type="entry name" value="ABC_transporter-like_ATP-bd"/>
</dbReference>
<dbReference type="GO" id="GO:0005886">
    <property type="term" value="C:plasma membrane"/>
    <property type="evidence" value="ECO:0007669"/>
    <property type="project" value="UniProtKB-SubCell"/>
</dbReference>
<evidence type="ECO:0000259" key="11">
    <source>
        <dbReference type="PROSITE" id="PS50929"/>
    </source>
</evidence>
<evidence type="ECO:0000256" key="7">
    <source>
        <dbReference type="ARBA" id="ARBA00022989"/>
    </source>
</evidence>
<keyword evidence="2" id="KW-0813">Transport</keyword>
<feature type="domain" description="ABC transmembrane type-1" evidence="11">
    <location>
        <begin position="21"/>
        <end position="304"/>
    </location>
</feature>
<dbReference type="Proteomes" id="UP000297014">
    <property type="component" value="Unassembled WGS sequence"/>
</dbReference>
<evidence type="ECO:0000256" key="2">
    <source>
        <dbReference type="ARBA" id="ARBA00022448"/>
    </source>
</evidence>
<keyword evidence="3" id="KW-1003">Cell membrane</keyword>
<evidence type="ECO:0000313" key="14">
    <source>
        <dbReference type="Proteomes" id="UP000002754"/>
    </source>
</evidence>
<dbReference type="InterPro" id="IPR027417">
    <property type="entry name" value="P-loop_NTPase"/>
</dbReference>
<dbReference type="eggNOG" id="COG1132">
    <property type="taxonomic scope" value="Bacteria"/>
</dbReference>
<organism evidence="12 14">
    <name type="scientific">Alkalihalobacillus alcalophilus ATCC 27647 = CGMCC 1.3604</name>
    <dbReference type="NCBI Taxonomy" id="1218173"/>
    <lineage>
        <taxon>Bacteria</taxon>
        <taxon>Bacillati</taxon>
        <taxon>Bacillota</taxon>
        <taxon>Bacilli</taxon>
        <taxon>Bacillales</taxon>
        <taxon>Bacillaceae</taxon>
        <taxon>Alkalihalobacillus</taxon>
    </lineage>
</organism>
<dbReference type="InterPro" id="IPR017871">
    <property type="entry name" value="ABC_transporter-like_CS"/>
</dbReference>
<evidence type="ECO:0000256" key="8">
    <source>
        <dbReference type="ARBA" id="ARBA00023136"/>
    </source>
</evidence>
<dbReference type="GO" id="GO:0005524">
    <property type="term" value="F:ATP binding"/>
    <property type="evidence" value="ECO:0007669"/>
    <property type="project" value="UniProtKB-KW"/>
</dbReference>
<dbReference type="PROSITE" id="PS50929">
    <property type="entry name" value="ABC_TM1F"/>
    <property type="match status" value="1"/>
</dbReference>
<dbReference type="SMART" id="SM00382">
    <property type="entry name" value="AAA"/>
    <property type="match status" value="1"/>
</dbReference>
<reference evidence="12 14" key="1">
    <citation type="journal article" date="2014" name="Genome Announc.">
        <title>Draft Genome Sequence of Bacillus alcalophilus AV1934, a Classic Alkaliphile Isolated from Human Feces in 1934.</title>
        <authorList>
            <person name="Attie O."/>
            <person name="Jayaprakash A."/>
            <person name="Shah H."/>
            <person name="Paulsen I.T."/>
            <person name="Morino M."/>
            <person name="Takahashi Y."/>
            <person name="Narumi I."/>
            <person name="Sachidanandam R."/>
            <person name="Satoh K."/>
            <person name="Ito M."/>
            <person name="Krulwich T.A."/>
        </authorList>
    </citation>
    <scope>NUCLEOTIDE SEQUENCE [LARGE SCALE GENOMIC DNA]</scope>
    <source>
        <strain evidence="12 14">AV1934</strain>
    </source>
</reference>
<keyword evidence="5" id="KW-0547">Nucleotide-binding</keyword>
<evidence type="ECO:0000256" key="5">
    <source>
        <dbReference type="ARBA" id="ARBA00022741"/>
    </source>
</evidence>
<evidence type="ECO:0000313" key="13">
    <source>
        <dbReference type="EMBL" id="THG90142.1"/>
    </source>
</evidence>
<dbReference type="Pfam" id="PF00664">
    <property type="entry name" value="ABC_membrane"/>
    <property type="match status" value="1"/>
</dbReference>
<dbReference type="InterPro" id="IPR003593">
    <property type="entry name" value="AAA+_ATPase"/>
</dbReference>
<dbReference type="OrthoDB" id="9770415at2"/>
<feature type="transmembrane region" description="Helical" evidence="9">
    <location>
        <begin position="159"/>
        <end position="179"/>
    </location>
</feature>
<keyword evidence="7 9" id="KW-1133">Transmembrane helix</keyword>
<evidence type="ECO:0000256" key="4">
    <source>
        <dbReference type="ARBA" id="ARBA00022692"/>
    </source>
</evidence>
<evidence type="ECO:0000256" key="9">
    <source>
        <dbReference type="SAM" id="Phobius"/>
    </source>
</evidence>
<dbReference type="FunFam" id="1.20.1560.10:FF:000011">
    <property type="entry name" value="Multidrug ABC transporter ATP-binding protein"/>
    <property type="match status" value="1"/>
</dbReference>
<comment type="caution">
    <text evidence="12">The sequence shown here is derived from an EMBL/GenBank/DDBJ whole genome shotgun (WGS) entry which is preliminary data.</text>
</comment>
<evidence type="ECO:0000259" key="10">
    <source>
        <dbReference type="PROSITE" id="PS50893"/>
    </source>
</evidence>
<dbReference type="RefSeq" id="WP_040323828.1">
    <property type="nucleotide sequence ID" value="NZ_ALPT02000029.1"/>
</dbReference>
<dbReference type="GO" id="GO:0016887">
    <property type="term" value="F:ATP hydrolysis activity"/>
    <property type="evidence" value="ECO:0007669"/>
    <property type="project" value="InterPro"/>
</dbReference>
<dbReference type="AlphaFoldDB" id="A0A094WKP1"/>
<dbReference type="InterPro" id="IPR011527">
    <property type="entry name" value="ABC1_TM_dom"/>
</dbReference>
<dbReference type="Gene3D" id="3.40.50.300">
    <property type="entry name" value="P-loop containing nucleotide triphosphate hydrolases"/>
    <property type="match status" value="1"/>
</dbReference>
<sequence length="583" mass="65200">MFRIFKQLSWFFKEEWRRYTIALLLLILVGIIDIIPPSLIGRAIDYFQMGQLSGSVFWTLIGVFVIVTIVSYGFTYIWMSKLFGGAFVLERKLRKTFMRHLLKMDPPFYEKQRTGDLMARGTNDLKAVSMTAGFGILTLVDSSVFMLTVLVAMCILVDWKLTLAAILPLPIMAIFISILGKQIHTRFTSAQDAFGKLNDRVLESVAGMRVIRAFRKERLDEKKFRDMSEDVYKKNLQVAKTDALFEPVINILVGMSYVIGIGYGSYLVFQQQISLGQLVTFNIYLGMMIWPMFAVGELINILQRGSASLDRVNQTLAIKQDVVDPANAAIQQYPDKINFNDVTFKYPSTKHAQLQDVSALAHSGETIGVVGRTGSGKTTFVKQLLKFYPMGQGSIKVGEHSIADQTKEQVRSWIGYVPQEHILFSQSVEENILVGKEGASEEDLEKAIRLSAFEQDLAFLPEGLETLVGEKGVALSGGQKQRISIARALISDPEILILDDSLSAVDAKTEALIVKNIQEERKGKTTIITTHRMSAVEHADLILVFDEGKVVEQGTHEQLIQQNGWYKTQVDRQTLSTGGGALT</sequence>
<feature type="transmembrane region" description="Helical" evidence="9">
    <location>
        <begin position="281"/>
        <end position="302"/>
    </location>
</feature>
<keyword evidence="4 9" id="KW-0812">Transmembrane</keyword>
<evidence type="ECO:0000313" key="15">
    <source>
        <dbReference type="Proteomes" id="UP000297014"/>
    </source>
</evidence>
<proteinExistence type="predicted"/>
<evidence type="ECO:0000313" key="12">
    <source>
        <dbReference type="EMBL" id="KGA97426.1"/>
    </source>
</evidence>
<keyword evidence="14" id="KW-1185">Reference proteome</keyword>
<name>A0A094WKP1_ALKAL</name>
<feature type="transmembrane region" description="Helical" evidence="9">
    <location>
        <begin position="56"/>
        <end position="89"/>
    </location>
</feature>
<evidence type="ECO:0000256" key="1">
    <source>
        <dbReference type="ARBA" id="ARBA00004651"/>
    </source>
</evidence>
<dbReference type="Pfam" id="PF00005">
    <property type="entry name" value="ABC_tran"/>
    <property type="match status" value="1"/>
</dbReference>
<keyword evidence="8 9" id="KW-0472">Membrane</keyword>